<dbReference type="PANTHER" id="PTHR11361">
    <property type="entry name" value="DNA MISMATCH REPAIR PROTEIN MUTS FAMILY MEMBER"/>
    <property type="match status" value="1"/>
</dbReference>
<dbReference type="GO" id="GO:0005524">
    <property type="term" value="F:ATP binding"/>
    <property type="evidence" value="ECO:0007669"/>
    <property type="project" value="InterPro"/>
</dbReference>
<evidence type="ECO:0000313" key="3">
    <source>
        <dbReference type="Proteomes" id="UP000240400"/>
    </source>
</evidence>
<comment type="caution">
    <text evidence="2">The sequence shown here is derived from an EMBL/GenBank/DDBJ whole genome shotgun (WGS) entry which is preliminary data.</text>
</comment>
<organism evidence="2 3">
    <name type="scientific">Staphylococcus nepalensis</name>
    <dbReference type="NCBI Taxonomy" id="214473"/>
    <lineage>
        <taxon>Bacteria</taxon>
        <taxon>Bacillati</taxon>
        <taxon>Bacillota</taxon>
        <taxon>Bacilli</taxon>
        <taxon>Bacillales</taxon>
        <taxon>Staphylococcaceae</taxon>
        <taxon>Staphylococcus</taxon>
    </lineage>
</organism>
<evidence type="ECO:0000313" key="2">
    <source>
        <dbReference type="EMBL" id="PTK40543.1"/>
    </source>
</evidence>
<feature type="non-terminal residue" evidence="2">
    <location>
        <position position="1"/>
    </location>
</feature>
<dbReference type="Pfam" id="PF05190">
    <property type="entry name" value="MutS_IV"/>
    <property type="match status" value="1"/>
</dbReference>
<dbReference type="InterPro" id="IPR036187">
    <property type="entry name" value="DNA_mismatch_repair_MutS_sf"/>
</dbReference>
<feature type="domain" description="DNA mismatch repair protein MutS clamp" evidence="1">
    <location>
        <begin position="4"/>
        <end position="86"/>
    </location>
</feature>
<sequence>YLEASINGKQWLAQLQAKERERTGIRSLKISFNKVFGYFIEITRANLKDFEPADYGYTRKQTLSNAERFITDELKEKEDLILGAEDKAVELEYQLFVKLREAVKTYTERLQKQAKLISEIDCLQSFAEIAQKYNYVRPEFSEDKTLNLV</sequence>
<dbReference type="Gene3D" id="1.10.1420.10">
    <property type="match status" value="2"/>
</dbReference>
<dbReference type="AlphaFoldDB" id="A0A2T4S4R5"/>
<accession>A0A2T4S4R5</accession>
<dbReference type="EMBL" id="PZHR01000940">
    <property type="protein sequence ID" value="PTK40543.1"/>
    <property type="molecule type" value="Genomic_DNA"/>
</dbReference>
<gene>
    <name evidence="2" type="ORF">BUZ61_18125</name>
</gene>
<dbReference type="GO" id="GO:0030983">
    <property type="term" value="F:mismatched DNA binding"/>
    <property type="evidence" value="ECO:0007669"/>
    <property type="project" value="InterPro"/>
</dbReference>
<dbReference type="SUPFAM" id="SSF48334">
    <property type="entry name" value="DNA repair protein MutS, domain III"/>
    <property type="match status" value="1"/>
</dbReference>
<feature type="non-terminal residue" evidence="2">
    <location>
        <position position="149"/>
    </location>
</feature>
<dbReference type="GO" id="GO:0005829">
    <property type="term" value="C:cytosol"/>
    <property type="evidence" value="ECO:0007669"/>
    <property type="project" value="TreeGrafter"/>
</dbReference>
<proteinExistence type="predicted"/>
<dbReference type="InterPro" id="IPR007861">
    <property type="entry name" value="DNA_mismatch_repair_MutS_clamp"/>
</dbReference>
<dbReference type="Proteomes" id="UP000240400">
    <property type="component" value="Unassembled WGS sequence"/>
</dbReference>
<reference evidence="2 3" key="1">
    <citation type="journal article" date="2016" name="Front. Microbiol.">
        <title>Comprehensive Phylogenetic Analysis of Bovine Non-aureus Staphylococci Species Based on Whole-Genome Sequencing.</title>
        <authorList>
            <person name="Naushad S."/>
            <person name="Barkema H.W."/>
            <person name="Luby C."/>
            <person name="Condas L.A."/>
            <person name="Nobrega D.B."/>
            <person name="Carson D.A."/>
            <person name="De Buck J."/>
        </authorList>
    </citation>
    <scope>NUCLEOTIDE SEQUENCE [LARGE SCALE GENOMIC DNA]</scope>
    <source>
        <strain evidence="2 3">SNUC 4337</strain>
    </source>
</reference>
<evidence type="ECO:0000259" key="1">
    <source>
        <dbReference type="Pfam" id="PF05190"/>
    </source>
</evidence>
<protein>
    <submittedName>
        <fullName evidence="2">DNA mismatch repair protein MutS</fullName>
    </submittedName>
</protein>
<dbReference type="PANTHER" id="PTHR11361:SF34">
    <property type="entry name" value="DNA MISMATCH REPAIR PROTEIN MSH1, MITOCHONDRIAL"/>
    <property type="match status" value="1"/>
</dbReference>
<name>A0A2T4S4R5_9STAP</name>
<dbReference type="GO" id="GO:0006298">
    <property type="term" value="P:mismatch repair"/>
    <property type="evidence" value="ECO:0007669"/>
    <property type="project" value="InterPro"/>
</dbReference>
<dbReference type="InterPro" id="IPR045076">
    <property type="entry name" value="MutS"/>
</dbReference>
<dbReference type="GO" id="GO:0140664">
    <property type="term" value="F:ATP-dependent DNA damage sensor activity"/>
    <property type="evidence" value="ECO:0007669"/>
    <property type="project" value="InterPro"/>
</dbReference>